<proteinExistence type="predicted"/>
<evidence type="ECO:0000259" key="1">
    <source>
        <dbReference type="PROSITE" id="PS51186"/>
    </source>
</evidence>
<keyword evidence="2" id="KW-0012">Acyltransferase</keyword>
<protein>
    <submittedName>
        <fullName evidence="2">GNAT family N-acetyltransferase</fullName>
        <ecNumber evidence="2">2.3.-.-</ecNumber>
    </submittedName>
</protein>
<comment type="caution">
    <text evidence="2">The sequence shown here is derived from an EMBL/GenBank/DDBJ whole genome shotgun (WGS) entry which is preliminary data.</text>
</comment>
<dbReference type="Gene3D" id="3.40.630.30">
    <property type="match status" value="1"/>
</dbReference>
<dbReference type="PANTHER" id="PTHR43792">
    <property type="entry name" value="GNAT FAMILY, PUTATIVE (AFU_ORTHOLOGUE AFUA_3G00765)-RELATED-RELATED"/>
    <property type="match status" value="1"/>
</dbReference>
<keyword evidence="2" id="KW-0808">Transferase</keyword>
<dbReference type="GO" id="GO:0016746">
    <property type="term" value="F:acyltransferase activity"/>
    <property type="evidence" value="ECO:0007669"/>
    <property type="project" value="UniProtKB-KW"/>
</dbReference>
<dbReference type="SUPFAM" id="SSF55729">
    <property type="entry name" value="Acyl-CoA N-acyltransferases (Nat)"/>
    <property type="match status" value="1"/>
</dbReference>
<dbReference type="InterPro" id="IPR051531">
    <property type="entry name" value="N-acetyltransferase"/>
</dbReference>
<evidence type="ECO:0000313" key="2">
    <source>
        <dbReference type="EMBL" id="MFD1509599.1"/>
    </source>
</evidence>
<dbReference type="PROSITE" id="PS51186">
    <property type="entry name" value="GNAT"/>
    <property type="match status" value="1"/>
</dbReference>
<dbReference type="EMBL" id="JBHUDD010000053">
    <property type="protein sequence ID" value="MFD1509599.1"/>
    <property type="molecule type" value="Genomic_DNA"/>
</dbReference>
<dbReference type="Pfam" id="PF13302">
    <property type="entry name" value="Acetyltransf_3"/>
    <property type="match status" value="1"/>
</dbReference>
<accession>A0ABW4EI01</accession>
<reference evidence="3" key="1">
    <citation type="journal article" date="2019" name="Int. J. Syst. Evol. Microbiol.">
        <title>The Global Catalogue of Microorganisms (GCM) 10K type strain sequencing project: providing services to taxonomists for standard genome sequencing and annotation.</title>
        <authorList>
            <consortium name="The Broad Institute Genomics Platform"/>
            <consortium name="The Broad Institute Genome Sequencing Center for Infectious Disease"/>
            <person name="Wu L."/>
            <person name="Ma J."/>
        </authorList>
    </citation>
    <scope>NUCLEOTIDE SEQUENCE [LARGE SCALE GENOMIC DNA]</scope>
    <source>
        <strain evidence="3">CGMCC 1.12477</strain>
    </source>
</reference>
<name>A0ABW4EI01_9RHOB</name>
<dbReference type="InterPro" id="IPR000182">
    <property type="entry name" value="GNAT_dom"/>
</dbReference>
<dbReference type="EC" id="2.3.-.-" evidence="2"/>
<dbReference type="PANTHER" id="PTHR43792:SF1">
    <property type="entry name" value="N-ACETYLTRANSFERASE DOMAIN-CONTAINING PROTEIN"/>
    <property type="match status" value="1"/>
</dbReference>
<organism evidence="2 3">
    <name type="scientific">Lacimonas salitolerans</name>
    <dbReference type="NCBI Taxonomy" id="1323750"/>
    <lineage>
        <taxon>Bacteria</taxon>
        <taxon>Pseudomonadati</taxon>
        <taxon>Pseudomonadota</taxon>
        <taxon>Alphaproteobacteria</taxon>
        <taxon>Rhodobacterales</taxon>
        <taxon>Paracoccaceae</taxon>
        <taxon>Lacimonas</taxon>
    </lineage>
</organism>
<dbReference type="Proteomes" id="UP001597186">
    <property type="component" value="Unassembled WGS sequence"/>
</dbReference>
<keyword evidence="3" id="KW-1185">Reference proteome</keyword>
<dbReference type="InterPro" id="IPR016181">
    <property type="entry name" value="Acyl_CoA_acyltransferase"/>
</dbReference>
<dbReference type="RefSeq" id="WP_379914925.1">
    <property type="nucleotide sequence ID" value="NZ_JBHUDD010000053.1"/>
</dbReference>
<sequence length="184" mass="20413">MNLTNAPTLETADLILRSHRPEDIEPLIAFLTDPVRAAGFGAHPDRHEAWRWVALSVGHWHIHGYGYFTIEDKASGQPAGITGIWNPDGWPEPELGWVVFDGFEGRGVAYQAAARAREWAYDDLGFTTMTSNIVPGNTRSIALAERLGARFEREYQNVHMGKDLLYRHPGPGALDSDGNVEAYA</sequence>
<evidence type="ECO:0000313" key="3">
    <source>
        <dbReference type="Proteomes" id="UP001597186"/>
    </source>
</evidence>
<gene>
    <name evidence="2" type="ORF">ACFTOW_09315</name>
</gene>
<feature type="domain" description="N-acetyltransferase" evidence="1">
    <location>
        <begin position="14"/>
        <end position="171"/>
    </location>
</feature>